<accession>A0A7U8GSD5</accession>
<comment type="caution">
    <text evidence="1">The sequence shown here is derived from an EMBL/GenBank/DDBJ whole genome shotgun (WGS) entry which is preliminary data.</text>
</comment>
<dbReference type="Proteomes" id="UP000002171">
    <property type="component" value="Unassembled WGS sequence"/>
</dbReference>
<dbReference type="OrthoDB" id="6121271at2"/>
<dbReference type="NCBIfam" id="NF046098">
    <property type="entry name" value="RSP_7527_fam"/>
    <property type="match status" value="1"/>
</dbReference>
<name>A0A7U8GSD5_NEPCE</name>
<sequence length="64" mass="7063">MSKEQEISVRLDAYGAIDTAYYIDQAKQQRGEVFAAAMSKVAKAVKKMLSLSRSDRQSAPAYSC</sequence>
<dbReference type="RefSeq" id="WP_007020692.1">
    <property type="nucleotide sequence ID" value="NZ_CH724125.1"/>
</dbReference>
<evidence type="ECO:0000313" key="1">
    <source>
        <dbReference type="EMBL" id="EAR62382.1"/>
    </source>
</evidence>
<dbReference type="InterPro" id="IPR058227">
    <property type="entry name" value="RSP_7527-like"/>
</dbReference>
<proteinExistence type="predicted"/>
<reference evidence="1 2" key="1">
    <citation type="submission" date="2006-02" db="EMBL/GenBank/DDBJ databases">
        <authorList>
            <person name="Pinhassi J."/>
            <person name="Pedros-Alio C."/>
            <person name="Ferriera S."/>
            <person name="Johnson J."/>
            <person name="Kravitz S."/>
            <person name="Halpern A."/>
            <person name="Remington K."/>
            <person name="Beeson K."/>
            <person name="Tran B."/>
            <person name="Rogers Y.-H."/>
            <person name="Friedman R."/>
            <person name="Venter J.C."/>
        </authorList>
    </citation>
    <scope>NUCLEOTIDE SEQUENCE [LARGE SCALE GENOMIC DNA]</scope>
    <source>
        <strain evidence="1 2">MED92</strain>
    </source>
</reference>
<evidence type="ECO:0000313" key="2">
    <source>
        <dbReference type="Proteomes" id="UP000002171"/>
    </source>
</evidence>
<gene>
    <name evidence="1" type="ORF">MED92_15133</name>
</gene>
<protein>
    <submittedName>
        <fullName evidence="1">Uncharacterized protein</fullName>
    </submittedName>
</protein>
<organism evidence="1 2">
    <name type="scientific">Neptuniibacter caesariensis</name>
    <dbReference type="NCBI Taxonomy" id="207954"/>
    <lineage>
        <taxon>Bacteria</taxon>
        <taxon>Pseudomonadati</taxon>
        <taxon>Pseudomonadota</taxon>
        <taxon>Gammaproteobacteria</taxon>
        <taxon>Oceanospirillales</taxon>
        <taxon>Oceanospirillaceae</taxon>
        <taxon>Neptuniibacter</taxon>
    </lineage>
</organism>
<dbReference type="EMBL" id="AAOW01000003">
    <property type="protein sequence ID" value="EAR62382.1"/>
    <property type="molecule type" value="Genomic_DNA"/>
</dbReference>
<dbReference type="AlphaFoldDB" id="A0A7U8GSD5"/>
<keyword evidence="2" id="KW-1185">Reference proteome</keyword>